<evidence type="ECO:0000256" key="5">
    <source>
        <dbReference type="HAMAP-Rule" id="MF_00006"/>
    </source>
</evidence>
<dbReference type="FunFam" id="1.20.200.10:FF:000015">
    <property type="entry name" value="argininosuccinate lyase isoform X2"/>
    <property type="match status" value="1"/>
</dbReference>
<comment type="pathway">
    <text evidence="1 5">Amino-acid biosynthesis; L-arginine biosynthesis; L-arginine from L-ornithine and carbamoyl phosphate: step 3/3.</text>
</comment>
<dbReference type="SUPFAM" id="SSF48557">
    <property type="entry name" value="L-aspartase-like"/>
    <property type="match status" value="1"/>
</dbReference>
<dbReference type="InterPro" id="IPR024083">
    <property type="entry name" value="Fumarase/histidase_N"/>
</dbReference>
<evidence type="ECO:0000256" key="3">
    <source>
        <dbReference type="ARBA" id="ARBA00022571"/>
    </source>
</evidence>
<dbReference type="GO" id="GO:0005829">
    <property type="term" value="C:cytosol"/>
    <property type="evidence" value="ECO:0007669"/>
    <property type="project" value="TreeGrafter"/>
</dbReference>
<comment type="similarity">
    <text evidence="5">Belongs to the lyase 1 family. Argininosuccinate lyase subfamily.</text>
</comment>
<dbReference type="GO" id="GO:0004056">
    <property type="term" value="F:argininosuccinate lyase activity"/>
    <property type="evidence" value="ECO:0007669"/>
    <property type="project" value="UniProtKB-UniRule"/>
</dbReference>
<keyword evidence="5 8" id="KW-0456">Lyase</keyword>
<dbReference type="Gene3D" id="1.20.200.10">
    <property type="entry name" value="Fumarase/aspartase (Central domain)"/>
    <property type="match status" value="1"/>
</dbReference>
<comment type="caution">
    <text evidence="8">The sequence shown here is derived from an EMBL/GenBank/DDBJ whole genome shotgun (WGS) entry which is preliminary data.</text>
</comment>
<evidence type="ECO:0000256" key="1">
    <source>
        <dbReference type="ARBA" id="ARBA00004941"/>
    </source>
</evidence>
<dbReference type="PANTHER" id="PTHR43814">
    <property type="entry name" value="ARGININOSUCCINATE LYASE"/>
    <property type="match status" value="1"/>
</dbReference>
<dbReference type="UniPathway" id="UPA00068">
    <property type="reaction ID" value="UER00114"/>
</dbReference>
<dbReference type="InterPro" id="IPR000362">
    <property type="entry name" value="Fumarate_lyase_fam"/>
</dbReference>
<dbReference type="PANTHER" id="PTHR43814:SF1">
    <property type="entry name" value="ARGININOSUCCINATE LYASE"/>
    <property type="match status" value="1"/>
</dbReference>
<dbReference type="PRINTS" id="PR00145">
    <property type="entry name" value="ARGSUCLYASE"/>
</dbReference>
<dbReference type="CDD" id="cd01359">
    <property type="entry name" value="Argininosuccinate_lyase"/>
    <property type="match status" value="1"/>
</dbReference>
<sequence>MSLWGGRFKEEIHPLVKKLTFSAKQDKRLYKFDINGSIAHARMLAKCGIIKEEEAGRIVSSLEKIKKDIEEGKIDLSEKEDIHMAVEEELIKREKEVGEKLHTARSRNDQIALDERLYLREEIKTILELILKLQSTLLEISEKSKEAIIPGYTHLQYAQPVSLAHHLLAYFWMLQRDKERFKDCYKRTNVCPLGTGALAGTSLPIDREYVAKALNFPSITENSIDTVSDRDYFIEFLACCSILMMHLSRLCEDLILWVSPGFDFIEIEDRFSTGSSLMPHKKNPDVTELIRGKTGKIYAALISLLVTMKALPLSYNRDMQEDKFCVFLATDEIKLCLEVLNEFLKNIKFKFGKMKKKAQEGFFAATDLVEYLVKKGAPFRKAHRTVGRMVRWCTEEGKKFSELTLDEYKRFSPLFEEDVKEKIKVEECVRNKESKGGTGIKSLEEQIEIAKKKLETKP</sequence>
<feature type="domain" description="Argininosuccinate lyase C-terminal" evidence="7">
    <location>
        <begin position="362"/>
        <end position="429"/>
    </location>
</feature>
<dbReference type="InterPro" id="IPR009049">
    <property type="entry name" value="Argininosuccinate_lyase"/>
</dbReference>
<dbReference type="Proteomes" id="UP000886070">
    <property type="component" value="Unassembled WGS sequence"/>
</dbReference>
<dbReference type="InterPro" id="IPR008948">
    <property type="entry name" value="L-Aspartase-like"/>
</dbReference>
<dbReference type="PROSITE" id="PS00163">
    <property type="entry name" value="FUMARATE_LYASES"/>
    <property type="match status" value="1"/>
</dbReference>
<evidence type="ECO:0000256" key="2">
    <source>
        <dbReference type="ARBA" id="ARBA00012338"/>
    </source>
</evidence>
<dbReference type="InterPro" id="IPR022761">
    <property type="entry name" value="Fumarate_lyase_N"/>
</dbReference>
<dbReference type="AlphaFoldDB" id="A0A7V5LZH0"/>
<dbReference type="HAMAP" id="MF_00006">
    <property type="entry name" value="Arg_succ_lyase"/>
    <property type="match status" value="1"/>
</dbReference>
<evidence type="ECO:0000259" key="6">
    <source>
        <dbReference type="Pfam" id="PF00206"/>
    </source>
</evidence>
<proteinExistence type="inferred from homology"/>
<keyword evidence="4 5" id="KW-0028">Amino-acid biosynthesis</keyword>
<dbReference type="GO" id="GO:0042450">
    <property type="term" value="P:L-arginine biosynthetic process via ornithine"/>
    <property type="evidence" value="ECO:0007669"/>
    <property type="project" value="UniProtKB-UniRule"/>
</dbReference>
<dbReference type="Pfam" id="PF14698">
    <property type="entry name" value="ASL_C2"/>
    <property type="match status" value="1"/>
</dbReference>
<protein>
    <recommendedName>
        <fullName evidence="2 5">Argininosuccinate lyase</fullName>
        <shortName evidence="5">ASAL</shortName>
        <ecNumber evidence="2 5">4.3.2.1</ecNumber>
    </recommendedName>
    <alternativeName>
        <fullName evidence="5">Arginosuccinase</fullName>
    </alternativeName>
</protein>
<dbReference type="NCBIfam" id="TIGR00838">
    <property type="entry name" value="argH"/>
    <property type="match status" value="1"/>
</dbReference>
<organism evidence="8">
    <name type="scientific">Aerophobetes bacterium</name>
    <dbReference type="NCBI Taxonomy" id="2030807"/>
    <lineage>
        <taxon>Bacteria</taxon>
        <taxon>Candidatus Aerophobota</taxon>
    </lineage>
</organism>
<dbReference type="Gene3D" id="1.10.275.10">
    <property type="entry name" value="Fumarase/aspartase (N-terminal domain)"/>
    <property type="match status" value="1"/>
</dbReference>
<gene>
    <name evidence="5 8" type="primary">argH</name>
    <name evidence="8" type="ORF">ENL39_03730</name>
</gene>
<dbReference type="EC" id="4.3.2.1" evidence="2 5"/>
<dbReference type="InterPro" id="IPR020557">
    <property type="entry name" value="Fumarate_lyase_CS"/>
</dbReference>
<evidence type="ECO:0000256" key="4">
    <source>
        <dbReference type="ARBA" id="ARBA00022605"/>
    </source>
</evidence>
<name>A0A7V5LZH0_UNCAE</name>
<dbReference type="Pfam" id="PF00206">
    <property type="entry name" value="Lyase_1"/>
    <property type="match status" value="1"/>
</dbReference>
<keyword evidence="5" id="KW-0963">Cytoplasm</keyword>
<evidence type="ECO:0000313" key="8">
    <source>
        <dbReference type="EMBL" id="HHF98580.1"/>
    </source>
</evidence>
<comment type="catalytic activity">
    <reaction evidence="5">
        <text>2-(N(omega)-L-arginino)succinate = fumarate + L-arginine</text>
        <dbReference type="Rhea" id="RHEA:24020"/>
        <dbReference type="ChEBI" id="CHEBI:29806"/>
        <dbReference type="ChEBI" id="CHEBI:32682"/>
        <dbReference type="ChEBI" id="CHEBI:57472"/>
        <dbReference type="EC" id="4.3.2.1"/>
    </reaction>
</comment>
<evidence type="ECO:0000259" key="7">
    <source>
        <dbReference type="Pfam" id="PF14698"/>
    </source>
</evidence>
<dbReference type="Gene3D" id="1.10.40.30">
    <property type="entry name" value="Fumarase/aspartase (C-terminal domain)"/>
    <property type="match status" value="1"/>
</dbReference>
<feature type="domain" description="Fumarate lyase N-terminal" evidence="6">
    <location>
        <begin position="6"/>
        <end position="297"/>
    </location>
</feature>
<comment type="subcellular location">
    <subcellularLocation>
        <location evidence="5">Cytoplasm</location>
    </subcellularLocation>
</comment>
<dbReference type="PRINTS" id="PR00149">
    <property type="entry name" value="FUMRATELYASE"/>
</dbReference>
<dbReference type="InterPro" id="IPR029419">
    <property type="entry name" value="Arg_succ_lyase_C"/>
</dbReference>
<reference evidence="8" key="1">
    <citation type="journal article" date="2020" name="mSystems">
        <title>Genome- and Community-Level Interaction Insights into Carbon Utilization and Element Cycling Functions of Hydrothermarchaeota in Hydrothermal Sediment.</title>
        <authorList>
            <person name="Zhou Z."/>
            <person name="Liu Y."/>
            <person name="Xu W."/>
            <person name="Pan J."/>
            <person name="Luo Z.H."/>
            <person name="Li M."/>
        </authorList>
    </citation>
    <scope>NUCLEOTIDE SEQUENCE [LARGE SCALE GENOMIC DNA]</scope>
    <source>
        <strain evidence="8">HyVt-92</strain>
    </source>
</reference>
<accession>A0A7V5LZH0</accession>
<keyword evidence="3 5" id="KW-0055">Arginine biosynthesis</keyword>
<dbReference type="FunFam" id="1.10.40.30:FF:000001">
    <property type="entry name" value="Argininosuccinate lyase"/>
    <property type="match status" value="1"/>
</dbReference>
<dbReference type="EMBL" id="DRTT01000104">
    <property type="protein sequence ID" value="HHF98580.1"/>
    <property type="molecule type" value="Genomic_DNA"/>
</dbReference>